<dbReference type="Gene3D" id="3.10.50.40">
    <property type="match status" value="2"/>
</dbReference>
<keyword evidence="6" id="KW-0488">Methylation</keyword>
<keyword evidence="10" id="KW-0677">Repeat</keyword>
<evidence type="ECO:0000256" key="17">
    <source>
        <dbReference type="ARBA" id="ARBA00023242"/>
    </source>
</evidence>
<evidence type="ECO:0000256" key="6">
    <source>
        <dbReference type="ARBA" id="ARBA00022481"/>
    </source>
</evidence>
<proteinExistence type="predicted"/>
<dbReference type="GO" id="GO:0005739">
    <property type="term" value="C:mitochondrion"/>
    <property type="evidence" value="ECO:0007669"/>
    <property type="project" value="UniProtKB-SubCell"/>
</dbReference>
<evidence type="ECO:0000256" key="4">
    <source>
        <dbReference type="ARBA" id="ARBA00004245"/>
    </source>
</evidence>
<evidence type="ECO:0000256" key="11">
    <source>
        <dbReference type="ARBA" id="ARBA00022803"/>
    </source>
</evidence>
<dbReference type="Proteomes" id="UP000504635">
    <property type="component" value="Unplaced"/>
</dbReference>
<keyword evidence="12" id="KW-0007">Acetylation</keyword>
<dbReference type="InterPro" id="IPR011990">
    <property type="entry name" value="TPR-like_helical_dom_sf"/>
</dbReference>
<reference evidence="22 23" key="1">
    <citation type="submission" date="2025-04" db="UniProtKB">
        <authorList>
            <consortium name="RefSeq"/>
        </authorList>
    </citation>
    <scope>IDENTIFICATION</scope>
    <source>
        <tissue evidence="22 23">Gonads</tissue>
    </source>
</reference>
<dbReference type="GeneID" id="115875827"/>
<protein>
    <recommendedName>
        <fullName evidence="18">peptidylprolyl isomerase</fullName>
        <ecNumber evidence="18">5.2.1.8</ecNumber>
    </recommendedName>
</protein>
<dbReference type="EC" id="5.2.1.8" evidence="18"/>
<evidence type="ECO:0000256" key="3">
    <source>
        <dbReference type="ARBA" id="ARBA00004173"/>
    </source>
</evidence>
<evidence type="ECO:0000256" key="16">
    <source>
        <dbReference type="ARBA" id="ARBA00023235"/>
    </source>
</evidence>
<keyword evidence="21" id="KW-1185">Reference proteome</keyword>
<dbReference type="SMART" id="SM00028">
    <property type="entry name" value="TPR"/>
    <property type="match status" value="3"/>
</dbReference>
<dbReference type="FunFam" id="3.10.50.40:FF:000013">
    <property type="entry name" value="Peptidylprolyl isomerase"/>
    <property type="match status" value="1"/>
</dbReference>
<dbReference type="AlphaFoldDB" id="A0A6J2X8A5"/>
<keyword evidence="17" id="KW-0539">Nucleus</keyword>
<dbReference type="PROSITE" id="PS50005">
    <property type="entry name" value="TPR"/>
    <property type="match status" value="1"/>
</dbReference>
<keyword evidence="15" id="KW-0206">Cytoskeleton</keyword>
<evidence type="ECO:0000256" key="15">
    <source>
        <dbReference type="ARBA" id="ARBA00023212"/>
    </source>
</evidence>
<feature type="domain" description="PPIase FKBP-type" evidence="20">
    <location>
        <begin position="150"/>
        <end position="237"/>
    </location>
</feature>
<dbReference type="GO" id="GO:0005874">
    <property type="term" value="C:microtubule"/>
    <property type="evidence" value="ECO:0007669"/>
    <property type="project" value="UniProtKB-KW"/>
</dbReference>
<feature type="domain" description="PPIase FKBP-type" evidence="20">
    <location>
        <begin position="32"/>
        <end position="120"/>
    </location>
</feature>
<dbReference type="SUPFAM" id="SSF48452">
    <property type="entry name" value="TPR-like"/>
    <property type="match status" value="1"/>
</dbReference>
<gene>
    <name evidence="22 23" type="primary">LOC115875827</name>
</gene>
<evidence type="ECO:0000256" key="18">
    <source>
        <dbReference type="PROSITE-ProRule" id="PRU00277"/>
    </source>
</evidence>
<evidence type="ECO:0000256" key="7">
    <source>
        <dbReference type="ARBA" id="ARBA00022490"/>
    </source>
</evidence>
<keyword evidence="13 18" id="KW-0697">Rotamase</keyword>
<evidence type="ECO:0000313" key="23">
    <source>
        <dbReference type="RefSeq" id="XP_030747212.1"/>
    </source>
</evidence>
<evidence type="ECO:0000256" key="14">
    <source>
        <dbReference type="ARBA" id="ARBA00023128"/>
    </source>
</evidence>
<dbReference type="PANTHER" id="PTHR46512">
    <property type="entry name" value="PEPTIDYLPROLYL ISOMERASE"/>
    <property type="match status" value="1"/>
</dbReference>
<dbReference type="GO" id="GO:0005634">
    <property type="term" value="C:nucleus"/>
    <property type="evidence" value="ECO:0007669"/>
    <property type="project" value="UniProtKB-SubCell"/>
</dbReference>
<dbReference type="Gene3D" id="1.25.40.10">
    <property type="entry name" value="Tetratricopeptide repeat domain"/>
    <property type="match status" value="1"/>
</dbReference>
<evidence type="ECO:0000313" key="21">
    <source>
        <dbReference type="Proteomes" id="UP000504635"/>
    </source>
</evidence>
<evidence type="ECO:0000256" key="13">
    <source>
        <dbReference type="ARBA" id="ARBA00023110"/>
    </source>
</evidence>
<dbReference type="PROSITE" id="PS50293">
    <property type="entry name" value="TPR_REGION"/>
    <property type="match status" value="1"/>
</dbReference>
<dbReference type="Pfam" id="PF13181">
    <property type="entry name" value="TPR_8"/>
    <property type="match status" value="1"/>
</dbReference>
<dbReference type="GO" id="GO:0005829">
    <property type="term" value="C:cytosol"/>
    <property type="evidence" value="ECO:0007669"/>
    <property type="project" value="UniProtKB-SubCell"/>
</dbReference>
<evidence type="ECO:0000256" key="1">
    <source>
        <dbReference type="ARBA" id="ARBA00000971"/>
    </source>
</evidence>
<dbReference type="InterPro" id="IPR019734">
    <property type="entry name" value="TPR_rpt"/>
</dbReference>
<dbReference type="CTD" id="47762"/>
<evidence type="ECO:0000256" key="10">
    <source>
        <dbReference type="ARBA" id="ARBA00022737"/>
    </source>
</evidence>
<dbReference type="OrthoDB" id="433738at2759"/>
<evidence type="ECO:0000259" key="20">
    <source>
        <dbReference type="PROSITE" id="PS50059"/>
    </source>
</evidence>
<comment type="subcellular location">
    <subcellularLocation>
        <location evidence="4">Cytoplasm</location>
        <location evidence="4">Cytoskeleton</location>
    </subcellularLocation>
    <subcellularLocation>
        <location evidence="5">Cytoplasm</location>
        <location evidence="5">Cytosol</location>
    </subcellularLocation>
    <subcellularLocation>
        <location evidence="3">Mitochondrion</location>
    </subcellularLocation>
    <subcellularLocation>
        <location evidence="2">Nucleus</location>
    </subcellularLocation>
</comment>
<comment type="catalytic activity">
    <reaction evidence="1 18">
        <text>[protein]-peptidylproline (omega=180) = [protein]-peptidylproline (omega=0)</text>
        <dbReference type="Rhea" id="RHEA:16237"/>
        <dbReference type="Rhea" id="RHEA-COMP:10747"/>
        <dbReference type="Rhea" id="RHEA-COMP:10748"/>
        <dbReference type="ChEBI" id="CHEBI:83833"/>
        <dbReference type="ChEBI" id="CHEBI:83834"/>
        <dbReference type="EC" id="5.2.1.8"/>
    </reaction>
</comment>
<dbReference type="InterPro" id="IPR001179">
    <property type="entry name" value="PPIase_FKBP_dom"/>
</dbReference>
<dbReference type="PROSITE" id="PS50059">
    <property type="entry name" value="FKBP_PPIASE"/>
    <property type="match status" value="2"/>
</dbReference>
<dbReference type="SUPFAM" id="SSF54534">
    <property type="entry name" value="FKBP-like"/>
    <property type="match status" value="2"/>
</dbReference>
<evidence type="ECO:0000256" key="9">
    <source>
        <dbReference type="ARBA" id="ARBA00022701"/>
    </source>
</evidence>
<dbReference type="Pfam" id="PF00254">
    <property type="entry name" value="FKBP_C"/>
    <property type="match status" value="2"/>
</dbReference>
<dbReference type="InterPro" id="IPR050754">
    <property type="entry name" value="FKBP4/5/8-like"/>
</dbReference>
<evidence type="ECO:0000313" key="22">
    <source>
        <dbReference type="RefSeq" id="XP_030747210.1"/>
    </source>
</evidence>
<evidence type="ECO:0000256" key="12">
    <source>
        <dbReference type="ARBA" id="ARBA00022990"/>
    </source>
</evidence>
<evidence type="ECO:0000256" key="8">
    <source>
        <dbReference type="ARBA" id="ARBA00022553"/>
    </source>
</evidence>
<evidence type="ECO:0000256" key="2">
    <source>
        <dbReference type="ARBA" id="ARBA00004123"/>
    </source>
</evidence>
<accession>A0A6J2X8A5</accession>
<evidence type="ECO:0000256" key="19">
    <source>
        <dbReference type="PROSITE-ProRule" id="PRU00339"/>
    </source>
</evidence>
<dbReference type="InterPro" id="IPR013105">
    <property type="entry name" value="TPR_2"/>
</dbReference>
<sequence>MQQEIDVSPEQDRGILKEILAEGTGEGVAPKGSKVKVHYTGTLLDGTKFDSSRDRNEPFEFDLGKGSVIKGWDFGVATMKKGERAILTCTPEYAYGEAGSPPTIPPSSTLKFDVEVLDWKCEDLSPKHDGGIERLEIITPGEGYETPNELSQVEIHVTGKYEDKIFDDRDVTYTLCEYRSANVVKGIDRALVKFKKNECSKLLIKPKYAFGDKAFTNTFNIPSDATVEYTVTLRNFEKAKESWSLSTEEKLEQCRIFKDRGTANFKEGDCSTAIWYYKRIQNYLASEKDIEENLEKERLALLLASYLNIALCELKLKNYFKAKNAATKALDIDPLNVKALFRRGQALLQLGEAQSAAEDFSQCLKLEPNNTAVKSQQALCGKILREQLQKEKKIYANMFDKFAKMDTQREEFEKEKQPNVMSCVGEWGKEDREREPGEFEKENPNILLLNSSGEFKDM</sequence>
<name>A0A6J2X8A5_SITOR</name>
<keyword evidence="14" id="KW-0496">Mitochondrion</keyword>
<organism evidence="21 22">
    <name type="scientific">Sitophilus oryzae</name>
    <name type="common">Rice weevil</name>
    <name type="synonym">Curculio oryzae</name>
    <dbReference type="NCBI Taxonomy" id="7048"/>
    <lineage>
        <taxon>Eukaryota</taxon>
        <taxon>Metazoa</taxon>
        <taxon>Ecdysozoa</taxon>
        <taxon>Arthropoda</taxon>
        <taxon>Hexapoda</taxon>
        <taxon>Insecta</taxon>
        <taxon>Pterygota</taxon>
        <taxon>Neoptera</taxon>
        <taxon>Endopterygota</taxon>
        <taxon>Coleoptera</taxon>
        <taxon>Polyphaga</taxon>
        <taxon>Cucujiformia</taxon>
        <taxon>Curculionidae</taxon>
        <taxon>Dryophthorinae</taxon>
        <taxon>Sitophilus</taxon>
    </lineage>
</organism>
<feature type="repeat" description="TPR" evidence="19">
    <location>
        <begin position="337"/>
        <end position="370"/>
    </location>
</feature>
<dbReference type="KEGG" id="soy:115875827"/>
<dbReference type="RefSeq" id="XP_030747210.1">
    <property type="nucleotide sequence ID" value="XM_030891350.1"/>
</dbReference>
<keyword evidence="11 19" id="KW-0802">TPR repeat</keyword>
<keyword evidence="16 18" id="KW-0413">Isomerase</keyword>
<keyword evidence="9" id="KW-0493">Microtubule</keyword>
<dbReference type="FunFam" id="3.10.50.40:FF:000025">
    <property type="entry name" value="Peptidylprolyl isomerase"/>
    <property type="match status" value="1"/>
</dbReference>
<keyword evidence="8" id="KW-0597">Phosphoprotein</keyword>
<dbReference type="InterPro" id="IPR046357">
    <property type="entry name" value="PPIase_dom_sf"/>
</dbReference>
<dbReference type="GO" id="GO:0003755">
    <property type="term" value="F:peptidyl-prolyl cis-trans isomerase activity"/>
    <property type="evidence" value="ECO:0007669"/>
    <property type="project" value="UniProtKB-KW"/>
</dbReference>
<evidence type="ECO:0000256" key="5">
    <source>
        <dbReference type="ARBA" id="ARBA00004514"/>
    </source>
</evidence>
<dbReference type="FunFam" id="1.25.40.10:FF:000008">
    <property type="entry name" value="Peptidylprolyl isomerase"/>
    <property type="match status" value="1"/>
</dbReference>
<dbReference type="Pfam" id="PF07719">
    <property type="entry name" value="TPR_2"/>
    <property type="match status" value="1"/>
</dbReference>
<keyword evidence="7" id="KW-0963">Cytoplasm</keyword>
<dbReference type="PANTHER" id="PTHR46512:SF9">
    <property type="entry name" value="PEPTIDYLPROLYL ISOMERASE"/>
    <property type="match status" value="1"/>
</dbReference>
<dbReference type="RefSeq" id="XP_030747212.1">
    <property type="nucleotide sequence ID" value="XM_030891352.1"/>
</dbReference>